<dbReference type="Pfam" id="PF03160">
    <property type="entry name" value="Calx-beta"/>
    <property type="match status" value="3"/>
</dbReference>
<evidence type="ECO:0000256" key="3">
    <source>
        <dbReference type="ARBA" id="ARBA00022837"/>
    </source>
</evidence>
<keyword evidence="8" id="KW-1185">Reference proteome</keyword>
<dbReference type="SMART" id="SM00237">
    <property type="entry name" value="Calx_beta"/>
    <property type="match status" value="1"/>
</dbReference>
<protein>
    <recommendedName>
        <fullName evidence="6">Calx-beta domain-containing protein</fullName>
    </recommendedName>
</protein>
<organism evidence="7 8">
    <name type="scientific">Geodia barretti</name>
    <name type="common">Barrett's horny sponge</name>
    <dbReference type="NCBI Taxonomy" id="519541"/>
    <lineage>
        <taxon>Eukaryota</taxon>
        <taxon>Metazoa</taxon>
        <taxon>Porifera</taxon>
        <taxon>Demospongiae</taxon>
        <taxon>Heteroscleromorpha</taxon>
        <taxon>Tetractinellida</taxon>
        <taxon>Astrophorina</taxon>
        <taxon>Geodiidae</taxon>
        <taxon>Geodia</taxon>
    </lineage>
</organism>
<comment type="caution">
    <text evidence="7">The sequence shown here is derived from an EMBL/GenBank/DDBJ whole genome shotgun (WGS) entry which is preliminary data.</text>
</comment>
<gene>
    <name evidence="7" type="ORF">GBAR_LOCUS22441</name>
</gene>
<accession>A0AA35X783</accession>
<dbReference type="Gene3D" id="2.60.40.2030">
    <property type="match status" value="3"/>
</dbReference>
<evidence type="ECO:0000259" key="6">
    <source>
        <dbReference type="SMART" id="SM00237"/>
    </source>
</evidence>
<keyword evidence="3" id="KW-0106">Calcium</keyword>
<proteinExistence type="predicted"/>
<feature type="domain" description="Calx-beta" evidence="6">
    <location>
        <begin position="281"/>
        <end position="384"/>
    </location>
</feature>
<evidence type="ECO:0000256" key="1">
    <source>
        <dbReference type="ARBA" id="ARBA00022729"/>
    </source>
</evidence>
<dbReference type="GO" id="GO:0016020">
    <property type="term" value="C:membrane"/>
    <property type="evidence" value="ECO:0007669"/>
    <property type="project" value="InterPro"/>
</dbReference>
<keyword evidence="4" id="KW-0813">Transport</keyword>
<evidence type="ECO:0000256" key="5">
    <source>
        <dbReference type="SAM" id="SignalP"/>
    </source>
</evidence>
<dbReference type="PANTHER" id="PTHR11878">
    <property type="entry name" value="SODIUM/CALCIUM EXCHANGER"/>
    <property type="match status" value="1"/>
</dbReference>
<dbReference type="EMBL" id="CASHTH010003096">
    <property type="protein sequence ID" value="CAI8040257.1"/>
    <property type="molecule type" value="Genomic_DNA"/>
</dbReference>
<dbReference type="InterPro" id="IPR051171">
    <property type="entry name" value="CaCA"/>
</dbReference>
<evidence type="ECO:0000313" key="8">
    <source>
        <dbReference type="Proteomes" id="UP001174909"/>
    </source>
</evidence>
<keyword evidence="1 5" id="KW-0732">Signal</keyword>
<evidence type="ECO:0000256" key="4">
    <source>
        <dbReference type="ARBA" id="ARBA00023065"/>
    </source>
</evidence>
<evidence type="ECO:0000256" key="2">
    <source>
        <dbReference type="ARBA" id="ARBA00022737"/>
    </source>
</evidence>
<dbReference type="AlphaFoldDB" id="A0AA35X783"/>
<dbReference type="Proteomes" id="UP001174909">
    <property type="component" value="Unassembled WGS sequence"/>
</dbReference>
<reference evidence="7" key="1">
    <citation type="submission" date="2023-03" db="EMBL/GenBank/DDBJ databases">
        <authorList>
            <person name="Steffen K."/>
            <person name="Cardenas P."/>
        </authorList>
    </citation>
    <scope>NUCLEOTIDE SEQUENCE</scope>
</reference>
<name>A0AA35X783_GEOBA</name>
<dbReference type="PANTHER" id="PTHR11878:SF65">
    <property type="entry name" value="NA_CA-EXCHANGE PROTEIN, ISOFORM G"/>
    <property type="match status" value="1"/>
</dbReference>
<dbReference type="InterPro" id="IPR038081">
    <property type="entry name" value="CalX-like_sf"/>
</dbReference>
<keyword evidence="4" id="KW-0406">Ion transport</keyword>
<evidence type="ECO:0000313" key="7">
    <source>
        <dbReference type="EMBL" id="CAI8040257.1"/>
    </source>
</evidence>
<dbReference type="GO" id="GO:0007154">
    <property type="term" value="P:cell communication"/>
    <property type="evidence" value="ECO:0007669"/>
    <property type="project" value="InterPro"/>
</dbReference>
<dbReference type="GO" id="GO:0030001">
    <property type="term" value="P:metal ion transport"/>
    <property type="evidence" value="ECO:0007669"/>
    <property type="project" value="TreeGrafter"/>
</dbReference>
<sequence length="406" mass="43185">MSSPSSRAWIIIAIFFFCPLTGAPYPEPTPLEQMLSFSLEETLYAVNEDKGSLEICVTGELTGDSAQLYFVDGSATMNVDYKPPGMVATLLFAPDASRGSGELASGSGITDTQNLTSTPQPGLLTLERRCAIVEIVDDSIAEPRESFTVVLDSSINIGTNVAEVHIIDNDVIVIGLEKTEYTGYEGEDVMVCVTVEEGGDMDSVPFDFVITSVPDTPLSAQPSFDYVISVGEYPFLSGLPDTCHNITILDDELAEPVETFRMEVIHQDEQLDSIEISTSSAVVHIIDNDNVTVSLAEAQYTVGEEDEEVTVCVQLEEGALGGITATVDYQILPGSASLADYLGPRVGSLSLGPEAVTGDTACLTIPLVNDSIPESPETLTLSIRPSSAFVVIGANSSATITIIDDD</sequence>
<feature type="non-terminal residue" evidence="7">
    <location>
        <position position="1"/>
    </location>
</feature>
<feature type="chain" id="PRO_5041257563" description="Calx-beta domain-containing protein" evidence="5">
    <location>
        <begin position="23"/>
        <end position="406"/>
    </location>
</feature>
<keyword evidence="2" id="KW-0677">Repeat</keyword>
<dbReference type="InterPro" id="IPR003644">
    <property type="entry name" value="Calx_beta"/>
</dbReference>
<feature type="signal peptide" evidence="5">
    <location>
        <begin position="1"/>
        <end position="22"/>
    </location>
</feature>
<dbReference type="SUPFAM" id="SSF141072">
    <property type="entry name" value="CalX-like"/>
    <property type="match status" value="3"/>
</dbReference>